<comment type="caution">
    <text evidence="13">The sequence shown here is derived from an EMBL/GenBank/DDBJ whole genome shotgun (WGS) entry which is preliminary data.</text>
</comment>
<comment type="similarity">
    <text evidence="2">Belongs to the DsbB family. BdbC subfamily.</text>
</comment>
<dbReference type="OrthoDB" id="158402at2"/>
<evidence type="ECO:0000256" key="1">
    <source>
        <dbReference type="ARBA" id="ARBA00004141"/>
    </source>
</evidence>
<dbReference type="GO" id="GO:0006457">
    <property type="term" value="P:protein folding"/>
    <property type="evidence" value="ECO:0007669"/>
    <property type="project" value="InterPro"/>
</dbReference>
<dbReference type="Pfam" id="PF02600">
    <property type="entry name" value="DsbB"/>
    <property type="match status" value="1"/>
</dbReference>
<dbReference type="AlphaFoldDB" id="A0A2T6C7U1"/>
<keyword evidence="7" id="KW-0560">Oxidoreductase</keyword>
<keyword evidence="6 12" id="KW-1133">Transmembrane helix</keyword>
<evidence type="ECO:0000256" key="7">
    <source>
        <dbReference type="ARBA" id="ARBA00023002"/>
    </source>
</evidence>
<evidence type="ECO:0000313" key="13">
    <source>
        <dbReference type="EMBL" id="PTX64336.1"/>
    </source>
</evidence>
<name>A0A2T6C7U1_9BACL</name>
<evidence type="ECO:0000256" key="4">
    <source>
        <dbReference type="ARBA" id="ARBA00022692"/>
    </source>
</evidence>
<dbReference type="PANTHER" id="PTHR43469">
    <property type="entry name" value="DISULFIDE FORMATION PROTEIN-RELATED"/>
    <property type="match status" value="1"/>
</dbReference>
<keyword evidence="11" id="KW-0676">Redox-active center</keyword>
<dbReference type="Proteomes" id="UP000244240">
    <property type="component" value="Unassembled WGS sequence"/>
</dbReference>
<protein>
    <submittedName>
        <fullName evidence="13">Disulfide bond formation protein DsbB</fullName>
    </submittedName>
</protein>
<reference evidence="13 14" key="1">
    <citation type="submission" date="2018-04" db="EMBL/GenBank/DDBJ databases">
        <title>Genomic Encyclopedia of Archaeal and Bacterial Type Strains, Phase II (KMG-II): from individual species to whole genera.</title>
        <authorList>
            <person name="Goeker M."/>
        </authorList>
    </citation>
    <scope>NUCLEOTIDE SEQUENCE [LARGE SCALE GENOMIC DNA]</scope>
    <source>
        <strain evidence="13 14">DSM 45787</strain>
    </source>
</reference>
<dbReference type="Gene3D" id="1.20.1550.10">
    <property type="entry name" value="DsbB-like"/>
    <property type="match status" value="1"/>
</dbReference>
<comment type="subcellular location">
    <subcellularLocation>
        <location evidence="1">Membrane</location>
        <topology evidence="1">Multi-pass membrane protein</topology>
    </subcellularLocation>
</comment>
<dbReference type="InterPro" id="IPR012187">
    <property type="entry name" value="Disulphide_bond_form_BdbC"/>
</dbReference>
<dbReference type="PANTHER" id="PTHR43469:SF1">
    <property type="entry name" value="SPBETA PROPHAGE-DERIVED DISULFIDE BOND FORMATION PROTEIN B"/>
    <property type="match status" value="1"/>
</dbReference>
<keyword evidence="5" id="KW-0249">Electron transport</keyword>
<dbReference type="RefSeq" id="WP_108021899.1">
    <property type="nucleotide sequence ID" value="NZ_QBKR01000003.1"/>
</dbReference>
<dbReference type="InterPro" id="IPR023380">
    <property type="entry name" value="DsbB-like_sf"/>
</dbReference>
<feature type="transmembrane region" description="Helical" evidence="12">
    <location>
        <begin position="7"/>
        <end position="27"/>
    </location>
</feature>
<evidence type="ECO:0000256" key="2">
    <source>
        <dbReference type="ARBA" id="ARBA00007602"/>
    </source>
</evidence>
<organism evidence="13 14">
    <name type="scientific">Melghirimyces profundicolus</name>
    <dbReference type="NCBI Taxonomy" id="1242148"/>
    <lineage>
        <taxon>Bacteria</taxon>
        <taxon>Bacillati</taxon>
        <taxon>Bacillota</taxon>
        <taxon>Bacilli</taxon>
        <taxon>Bacillales</taxon>
        <taxon>Thermoactinomycetaceae</taxon>
        <taxon>Melghirimyces</taxon>
    </lineage>
</organism>
<dbReference type="EMBL" id="QBKR01000003">
    <property type="protein sequence ID" value="PTX64336.1"/>
    <property type="molecule type" value="Genomic_DNA"/>
</dbReference>
<evidence type="ECO:0000313" key="14">
    <source>
        <dbReference type="Proteomes" id="UP000244240"/>
    </source>
</evidence>
<dbReference type="NCBIfam" id="NF002849">
    <property type="entry name" value="PRK03113.1"/>
    <property type="match status" value="1"/>
</dbReference>
<dbReference type="GO" id="GO:0016020">
    <property type="term" value="C:membrane"/>
    <property type="evidence" value="ECO:0007669"/>
    <property type="project" value="UniProtKB-SubCell"/>
</dbReference>
<keyword evidence="9" id="KW-1015">Disulfide bond</keyword>
<feature type="transmembrane region" description="Helical" evidence="12">
    <location>
        <begin position="39"/>
        <end position="57"/>
    </location>
</feature>
<keyword evidence="10" id="KW-0143">Chaperone</keyword>
<feature type="transmembrane region" description="Helical" evidence="12">
    <location>
        <begin position="64"/>
        <end position="83"/>
    </location>
</feature>
<dbReference type="HAMAP" id="MF_00287">
    <property type="entry name" value="BdbC"/>
    <property type="match status" value="1"/>
</dbReference>
<evidence type="ECO:0000256" key="5">
    <source>
        <dbReference type="ARBA" id="ARBA00022982"/>
    </source>
</evidence>
<keyword evidence="3" id="KW-0813">Transport</keyword>
<accession>A0A2T6C7U1</accession>
<keyword evidence="8 12" id="KW-0472">Membrane</keyword>
<dbReference type="PIRSF" id="PIRSF036659">
    <property type="entry name" value="BdbC"/>
    <property type="match status" value="1"/>
</dbReference>
<evidence type="ECO:0000256" key="9">
    <source>
        <dbReference type="ARBA" id="ARBA00023157"/>
    </source>
</evidence>
<evidence type="ECO:0000256" key="10">
    <source>
        <dbReference type="ARBA" id="ARBA00023186"/>
    </source>
</evidence>
<evidence type="ECO:0000256" key="3">
    <source>
        <dbReference type="ARBA" id="ARBA00022448"/>
    </source>
</evidence>
<keyword evidence="4 12" id="KW-0812">Transmembrane</keyword>
<dbReference type="GO" id="GO:0015035">
    <property type="term" value="F:protein-disulfide reductase activity"/>
    <property type="evidence" value="ECO:0007669"/>
    <property type="project" value="InterPro"/>
</dbReference>
<sequence length="138" mass="15404">MSWIRTYSLYLAWLVAVAALVGSLWFSEVAGFIPCKLCWFQRILMYPLALILGLASYRGDRDAVLYALPFSVMGLVVSLWHYAQQKIPGLADVAGCSEGIPCSGQYINWFGFVTIPFLALTAFVLITSLLWIGRKETD</sequence>
<proteinExistence type="inferred from homology"/>
<evidence type="ECO:0000256" key="12">
    <source>
        <dbReference type="SAM" id="Phobius"/>
    </source>
</evidence>
<dbReference type="SUPFAM" id="SSF158442">
    <property type="entry name" value="DsbB-like"/>
    <property type="match status" value="1"/>
</dbReference>
<keyword evidence="14" id="KW-1185">Reference proteome</keyword>
<dbReference type="InterPro" id="IPR003752">
    <property type="entry name" value="DiS_bond_form_DsbB/BdbC"/>
</dbReference>
<feature type="transmembrane region" description="Helical" evidence="12">
    <location>
        <begin position="109"/>
        <end position="132"/>
    </location>
</feature>
<evidence type="ECO:0000256" key="6">
    <source>
        <dbReference type="ARBA" id="ARBA00022989"/>
    </source>
</evidence>
<gene>
    <name evidence="13" type="ORF">C8P63_103121</name>
</gene>
<evidence type="ECO:0000256" key="8">
    <source>
        <dbReference type="ARBA" id="ARBA00023136"/>
    </source>
</evidence>
<evidence type="ECO:0000256" key="11">
    <source>
        <dbReference type="ARBA" id="ARBA00023284"/>
    </source>
</evidence>